<dbReference type="Gene3D" id="2.130.10.10">
    <property type="entry name" value="YVTN repeat-like/Quinoprotein amine dehydrogenase"/>
    <property type="match status" value="1"/>
</dbReference>
<dbReference type="AlphaFoldDB" id="A0A0R3UE04"/>
<protein>
    <submittedName>
        <fullName evidence="2">Uncharacterized protein</fullName>
    </submittedName>
</protein>
<dbReference type="SUPFAM" id="SSF50978">
    <property type="entry name" value="WD40 repeat-like"/>
    <property type="match status" value="1"/>
</dbReference>
<keyword evidence="3" id="KW-1185">Reference proteome</keyword>
<dbReference type="InterPro" id="IPR036322">
    <property type="entry name" value="WD40_repeat_dom_sf"/>
</dbReference>
<dbReference type="STRING" id="53468.A0A0R3UE04"/>
<sequence length="417" mass="45480">LPINWPCPAPNVYVTIEKEFCRFSSKIALRNNYLRGCVWYVSTLIYGSGFRSPDGTCLLTNSCDNIFRIFEFSPAFSPEGDKFDFDSEPLSDELGELTSAQSIAFSGDERADQGGIISALASLHGGDLSQGIYAAGSFSGSVGVYSESMGGQRVGPLLQGPRLGISQVKFVCPANGATPWLLIAGGRADGQIFVWDARWMRDREPLAVIPRRVENYQRFQFDVDFARLAYLLHLVFASPKKTYASITCCFSAFSSGRYLFTGNQTGAVSCFDLTSPTIATVDSEGRRLPGLLPAAVWLAHEDSCHGVSIHPFMPILATASGQKRLPPSLPRQHRPGPAKRRLCEQCGKEASAAAAEEEAAASGSNSSDSEDETTCRLSETESVAVTNLYEGKLPLAGRLHRLPMRNEVKLWTFPYCK</sequence>
<dbReference type="PANTHER" id="PTHR13211">
    <property type="entry name" value="TELOMERASE CAJAL BODY PROTEIN 1"/>
    <property type="match status" value="1"/>
</dbReference>
<evidence type="ECO:0000256" key="1">
    <source>
        <dbReference type="SAM" id="MobiDB-lite"/>
    </source>
</evidence>
<gene>
    <name evidence="2" type="ORF">MCOS_LOCUS5176</name>
</gene>
<feature type="non-terminal residue" evidence="2">
    <location>
        <position position="1"/>
    </location>
</feature>
<dbReference type="InterPro" id="IPR015943">
    <property type="entry name" value="WD40/YVTN_repeat-like_dom_sf"/>
</dbReference>
<dbReference type="Proteomes" id="UP000267029">
    <property type="component" value="Unassembled WGS sequence"/>
</dbReference>
<evidence type="ECO:0000313" key="3">
    <source>
        <dbReference type="Proteomes" id="UP000267029"/>
    </source>
</evidence>
<dbReference type="OrthoDB" id="239865at2759"/>
<feature type="compositionally biased region" description="Low complexity" evidence="1">
    <location>
        <begin position="354"/>
        <end position="367"/>
    </location>
</feature>
<feature type="region of interest" description="Disordered" evidence="1">
    <location>
        <begin position="354"/>
        <end position="377"/>
    </location>
</feature>
<accession>A0A0R3UE04</accession>
<organism evidence="2 3">
    <name type="scientific">Mesocestoides corti</name>
    <name type="common">Flatworm</name>
    <dbReference type="NCBI Taxonomy" id="53468"/>
    <lineage>
        <taxon>Eukaryota</taxon>
        <taxon>Metazoa</taxon>
        <taxon>Spiralia</taxon>
        <taxon>Lophotrochozoa</taxon>
        <taxon>Platyhelminthes</taxon>
        <taxon>Cestoda</taxon>
        <taxon>Eucestoda</taxon>
        <taxon>Cyclophyllidea</taxon>
        <taxon>Mesocestoididae</taxon>
        <taxon>Mesocestoides</taxon>
    </lineage>
</organism>
<dbReference type="EMBL" id="UXSR01005183">
    <property type="protein sequence ID" value="VDD79173.1"/>
    <property type="molecule type" value="Genomic_DNA"/>
</dbReference>
<evidence type="ECO:0000313" key="2">
    <source>
        <dbReference type="EMBL" id="VDD79173.1"/>
    </source>
</evidence>
<proteinExistence type="predicted"/>
<reference evidence="2 3" key="1">
    <citation type="submission" date="2018-10" db="EMBL/GenBank/DDBJ databases">
        <authorList>
            <consortium name="Pathogen Informatics"/>
        </authorList>
    </citation>
    <scope>NUCLEOTIDE SEQUENCE [LARGE SCALE GENOMIC DNA]</scope>
</reference>
<dbReference type="InterPro" id="IPR051150">
    <property type="entry name" value="SWT21/TCAB1_mRNA_Telomere"/>
</dbReference>
<dbReference type="PANTHER" id="PTHR13211:SF0">
    <property type="entry name" value="TELOMERASE CAJAL BODY PROTEIN 1"/>
    <property type="match status" value="1"/>
</dbReference>
<name>A0A0R3UE04_MESCO</name>